<evidence type="ECO:0000313" key="2">
    <source>
        <dbReference type="Proteomes" id="UP000002019"/>
    </source>
</evidence>
<protein>
    <submittedName>
        <fullName evidence="1">Uncharacterized protein</fullName>
    </submittedName>
</protein>
<dbReference type="AlphaFoldDB" id="B0VHE0"/>
<dbReference type="Proteomes" id="UP000002019">
    <property type="component" value="Chromosome"/>
</dbReference>
<keyword evidence="2" id="KW-1185">Reference proteome</keyword>
<organism evidence="1 2">
    <name type="scientific">Cloacimonas acidaminovorans (strain Evry)</name>
    <dbReference type="NCBI Taxonomy" id="459349"/>
    <lineage>
        <taxon>Bacteria</taxon>
        <taxon>Pseudomonadati</taxon>
        <taxon>Candidatus Cloacimonadota</taxon>
        <taxon>Candidatus Cloacimonadia</taxon>
        <taxon>Candidatus Cloacimonadales</taxon>
        <taxon>Candidatus Cloacimonadaceae</taxon>
        <taxon>Candidatus Cloacimonas</taxon>
    </lineage>
</organism>
<evidence type="ECO:0000313" key="1">
    <source>
        <dbReference type="EMBL" id="CAO80755.1"/>
    </source>
</evidence>
<gene>
    <name evidence="1" type="ordered locus">CLOAM0880</name>
</gene>
<reference evidence="1 2" key="1">
    <citation type="journal article" date="2008" name="J. Bacteriol.">
        <title>'Candidatus Cloacamonas acidaminovorans': genome sequence reconstruction provides a first glimpse of a new bacterial division.</title>
        <authorList>
            <person name="Pelletier E."/>
            <person name="Kreimeyer A."/>
            <person name="Bocs S."/>
            <person name="Rouy Z."/>
            <person name="Gyapay G."/>
            <person name="Chouari R."/>
            <person name="Riviere D."/>
            <person name="Ganesan A."/>
            <person name="Daegelen P."/>
            <person name="Sghir A."/>
            <person name="Cohen G.N."/>
            <person name="Medigue C."/>
            <person name="Weissenbach J."/>
            <person name="Le Paslier D."/>
        </authorList>
    </citation>
    <scope>NUCLEOTIDE SEQUENCE [LARGE SCALE GENOMIC DNA]</scope>
    <source>
        <strain evidence="2">Evry</strain>
    </source>
</reference>
<dbReference type="EMBL" id="CU466930">
    <property type="protein sequence ID" value="CAO80755.1"/>
    <property type="molecule type" value="Genomic_DNA"/>
</dbReference>
<dbReference type="KEGG" id="caci:CLOAM0880"/>
<name>B0VHE0_CLOAI</name>
<dbReference type="HOGENOM" id="CLU_3005909_0_0_0"/>
<proteinExistence type="predicted"/>
<sequence>MFASSPYFSFYLIIPIRKQIIISIDFCHNLTDYCYFPFTKGLYKHLHHCVTLRTFG</sequence>
<accession>B0VHE0</accession>